<evidence type="ECO:0000313" key="2">
    <source>
        <dbReference type="Proteomes" id="UP001056120"/>
    </source>
</evidence>
<gene>
    <name evidence="1" type="ORF">L1987_01633</name>
</gene>
<dbReference type="Proteomes" id="UP001056120">
    <property type="component" value="Linkage Group LG01"/>
</dbReference>
<reference evidence="2" key="1">
    <citation type="journal article" date="2022" name="Mol. Ecol. Resour.">
        <title>The genomes of chicory, endive, great burdock and yacon provide insights into Asteraceae palaeo-polyploidization history and plant inulin production.</title>
        <authorList>
            <person name="Fan W."/>
            <person name="Wang S."/>
            <person name="Wang H."/>
            <person name="Wang A."/>
            <person name="Jiang F."/>
            <person name="Liu H."/>
            <person name="Zhao H."/>
            <person name="Xu D."/>
            <person name="Zhang Y."/>
        </authorList>
    </citation>
    <scope>NUCLEOTIDE SEQUENCE [LARGE SCALE GENOMIC DNA]</scope>
    <source>
        <strain evidence="2">cv. Yunnan</strain>
    </source>
</reference>
<proteinExistence type="predicted"/>
<protein>
    <submittedName>
        <fullName evidence="1">Uncharacterized protein</fullName>
    </submittedName>
</protein>
<dbReference type="EMBL" id="CM042018">
    <property type="protein sequence ID" value="KAI3827556.1"/>
    <property type="molecule type" value="Genomic_DNA"/>
</dbReference>
<keyword evidence="2" id="KW-1185">Reference proteome</keyword>
<name>A0ACB9K5K6_9ASTR</name>
<reference evidence="1 2" key="2">
    <citation type="journal article" date="2022" name="Mol. Ecol. Resour.">
        <title>The genomes of chicory, endive, great burdock and yacon provide insights into Asteraceae paleo-polyploidization history and plant inulin production.</title>
        <authorList>
            <person name="Fan W."/>
            <person name="Wang S."/>
            <person name="Wang H."/>
            <person name="Wang A."/>
            <person name="Jiang F."/>
            <person name="Liu H."/>
            <person name="Zhao H."/>
            <person name="Xu D."/>
            <person name="Zhang Y."/>
        </authorList>
    </citation>
    <scope>NUCLEOTIDE SEQUENCE [LARGE SCALE GENOMIC DNA]</scope>
    <source>
        <strain evidence="2">cv. Yunnan</strain>
        <tissue evidence="1">Leaves</tissue>
    </source>
</reference>
<comment type="caution">
    <text evidence="1">The sequence shown here is derived from an EMBL/GenBank/DDBJ whole genome shotgun (WGS) entry which is preliminary data.</text>
</comment>
<sequence>MNLSGLTGSPIKYCFHLHSRCPAVPYHLSRRDNWVGSRHRYVTKRTFLVKSAMDASFGDARDESSVNGIQTPKPYVVFLTAAIFPRINIKDPYKRLEAKCSTKVVRVPVTLNGDLKNQLVEANVGFDTICKVNSQLINNVCTYALSAEKYYYFMRLMGRKASHVAVECSLQSHANIVIFAEEVAASKLTIFDITKQICDAVQARAEQGNRKKEHTRERNLMPSATSLAIKLGVLCRQNLIVTMPM</sequence>
<organism evidence="1 2">
    <name type="scientific">Smallanthus sonchifolius</name>
    <dbReference type="NCBI Taxonomy" id="185202"/>
    <lineage>
        <taxon>Eukaryota</taxon>
        <taxon>Viridiplantae</taxon>
        <taxon>Streptophyta</taxon>
        <taxon>Embryophyta</taxon>
        <taxon>Tracheophyta</taxon>
        <taxon>Spermatophyta</taxon>
        <taxon>Magnoliopsida</taxon>
        <taxon>eudicotyledons</taxon>
        <taxon>Gunneridae</taxon>
        <taxon>Pentapetalae</taxon>
        <taxon>asterids</taxon>
        <taxon>campanulids</taxon>
        <taxon>Asterales</taxon>
        <taxon>Asteraceae</taxon>
        <taxon>Asteroideae</taxon>
        <taxon>Heliantheae alliance</taxon>
        <taxon>Millerieae</taxon>
        <taxon>Smallanthus</taxon>
    </lineage>
</organism>
<accession>A0ACB9K5K6</accession>
<evidence type="ECO:0000313" key="1">
    <source>
        <dbReference type="EMBL" id="KAI3827556.1"/>
    </source>
</evidence>